<dbReference type="Proteomes" id="UP000001197">
    <property type="component" value="Mitochondrion"/>
</dbReference>
<keyword evidence="1" id="KW-0496">Mitochondrion</keyword>
<organism evidence="1 2">
    <name type="scientific">Podospora anserina (strain S / ATCC MYA-4624 / DSM 980 / FGSC 10383)</name>
    <name type="common">Pleurage anserina</name>
    <dbReference type="NCBI Taxonomy" id="515849"/>
    <lineage>
        <taxon>Eukaryota</taxon>
        <taxon>Fungi</taxon>
        <taxon>Dikarya</taxon>
        <taxon>Ascomycota</taxon>
        <taxon>Pezizomycotina</taxon>
        <taxon>Sordariomycetes</taxon>
        <taxon>Sordariomycetidae</taxon>
        <taxon>Sordariales</taxon>
        <taxon>Podosporaceae</taxon>
        <taxon>Podospora</taxon>
        <taxon>Podospora anserina</taxon>
    </lineage>
</organism>
<evidence type="ECO:0000313" key="1">
    <source>
        <dbReference type="EMBL" id="CAA38837.1"/>
    </source>
</evidence>
<proteinExistence type="predicted"/>
<dbReference type="InParanoid" id="Q02663"/>
<sequence length="170" mass="19830">SFLCKPSWNFGSIRQPNLRVEFLTKIIEKEPSPSIKPDQTPGFTEVNLEVPWIKTTELRRNCLDGILTRELQLIWRLKPWFIPRFFSKPVRVHLKLVKLDLADQLPFTRCSFTTLTFSFVDLDPRLSILFSHILRLVTIPEQLPQPLIIFQIQLGTLSFRSSPEFDSLPP</sequence>
<keyword evidence="2" id="KW-1185">Reference proteome</keyword>
<accession>Q02663</accession>
<name>Q02663_PODAN</name>
<geneLocation type="mitochondrion" evidence="1"/>
<reference evidence="1 2" key="1">
    <citation type="journal article" date="1990" name="Curr. Genet.">
        <title>The complete DNA sequence of the mitochondrial genome of Podospora anserina.</title>
        <authorList>
            <person name="Cummings D.J."/>
            <person name="McNally K.L."/>
            <person name="Domenico J.M."/>
            <person name="Matsuura E.T."/>
        </authorList>
    </citation>
    <scope>NUCLEOTIDE SEQUENCE [LARGE SCALE GENOMIC DNA]</scope>
    <source>
        <strain evidence="2">s</strain>
    </source>
</reference>
<dbReference type="AlphaFoldDB" id="Q02663"/>
<feature type="non-terminal residue" evidence="1">
    <location>
        <position position="1"/>
    </location>
</feature>
<dbReference type="EMBL" id="X55026">
    <property type="protein sequence ID" value="CAA38837.1"/>
    <property type="molecule type" value="Genomic_DNA"/>
</dbReference>
<evidence type="ECO:0000313" key="2">
    <source>
        <dbReference type="Proteomes" id="UP000001197"/>
    </source>
</evidence>
<protein>
    <submittedName>
        <fullName evidence="1">Complete mitochondrial genome</fullName>
    </submittedName>
</protein>